<name>A0A4P6F9E0_9MICO</name>
<dbReference type="InterPro" id="IPR036291">
    <property type="entry name" value="NAD(P)-bd_dom_sf"/>
</dbReference>
<dbReference type="PANTHER" id="PTHR11092">
    <property type="entry name" value="SUGAR NUCLEOTIDE EPIMERASE RELATED"/>
    <property type="match status" value="1"/>
</dbReference>
<dbReference type="PANTHER" id="PTHR11092:SF0">
    <property type="entry name" value="EPIMERASE FAMILY PROTEIN SDR39U1"/>
    <property type="match status" value="1"/>
</dbReference>
<sequence>MDVAVSGASGLVGSALRASLEADGHRVLPLLRPGRPGRGIAWDPARGTIDARALDGLDAVVHLAGEGVASGPWTARHREAVLRSRVDGTTLLATALAGLDRPPRVLVSGSAIGYYGTRGDELLTERSRAGHDFLAGVCVAWEAATAAAEAAGIRTVRARTGMVLAPRGGALGPQRALFRAGLGAKAGRGTQWVSWIHLDDEVGAIRHAIEHDDVAGPVNLTAPGPVTNAAFARAFAASFGRRARLTIPRVATALPFGVGPLVDSLLFASQRVVPEVLERSGYAFRHPELGEALAHV</sequence>
<gene>
    <name evidence="4" type="ORF">ET471_13360</name>
</gene>
<keyword evidence="5" id="KW-1185">Reference proteome</keyword>
<organism evidence="4 5">
    <name type="scientific">Xylanimonas protaetiae</name>
    <dbReference type="NCBI Taxonomy" id="2509457"/>
    <lineage>
        <taxon>Bacteria</taxon>
        <taxon>Bacillati</taxon>
        <taxon>Actinomycetota</taxon>
        <taxon>Actinomycetes</taxon>
        <taxon>Micrococcales</taxon>
        <taxon>Promicromonosporaceae</taxon>
        <taxon>Xylanimonas</taxon>
    </lineage>
</organism>
<dbReference type="InterPro" id="IPR001509">
    <property type="entry name" value="Epimerase_deHydtase"/>
</dbReference>
<evidence type="ECO:0000313" key="5">
    <source>
        <dbReference type="Proteomes" id="UP000292118"/>
    </source>
</evidence>
<feature type="domain" description="DUF1731" evidence="3">
    <location>
        <begin position="258"/>
        <end position="296"/>
    </location>
</feature>
<dbReference type="Proteomes" id="UP000292118">
    <property type="component" value="Chromosome"/>
</dbReference>
<reference evidence="4 5" key="1">
    <citation type="submission" date="2019-01" db="EMBL/GenBank/DDBJ databases">
        <title>Genome sequencing of strain FW10M-9.</title>
        <authorList>
            <person name="Heo J."/>
            <person name="Kim S.-J."/>
            <person name="Kim J.-S."/>
            <person name="Hong S.-B."/>
            <person name="Kwon S.-W."/>
        </authorList>
    </citation>
    <scope>NUCLEOTIDE SEQUENCE [LARGE SCALE GENOMIC DNA]</scope>
    <source>
        <strain evidence="4 5">FW10M-9</strain>
    </source>
</reference>
<proteinExistence type="inferred from homology"/>
<comment type="similarity">
    <text evidence="1">Belongs to the NAD(P)-dependent epimerase/dehydratase family. SDR39U1 subfamily.</text>
</comment>
<evidence type="ECO:0000256" key="1">
    <source>
        <dbReference type="ARBA" id="ARBA00009353"/>
    </source>
</evidence>
<dbReference type="AlphaFoldDB" id="A0A4P6F9E0"/>
<protein>
    <submittedName>
        <fullName evidence="4">TIGR01777 family protein</fullName>
    </submittedName>
</protein>
<dbReference type="SUPFAM" id="SSF51735">
    <property type="entry name" value="NAD(P)-binding Rossmann-fold domains"/>
    <property type="match status" value="1"/>
</dbReference>
<evidence type="ECO:0000313" key="4">
    <source>
        <dbReference type="EMBL" id="QAY70889.1"/>
    </source>
</evidence>
<accession>A0A4P6F9E0</accession>
<dbReference type="OrthoDB" id="9801773at2"/>
<feature type="domain" description="NAD-dependent epimerase/dehydratase" evidence="2">
    <location>
        <begin position="4"/>
        <end position="213"/>
    </location>
</feature>
<evidence type="ECO:0000259" key="2">
    <source>
        <dbReference type="Pfam" id="PF01370"/>
    </source>
</evidence>
<dbReference type="EMBL" id="CP035493">
    <property type="protein sequence ID" value="QAY70889.1"/>
    <property type="molecule type" value="Genomic_DNA"/>
</dbReference>
<dbReference type="InterPro" id="IPR013549">
    <property type="entry name" value="DUF1731"/>
</dbReference>
<dbReference type="InterPro" id="IPR010099">
    <property type="entry name" value="SDR39U1"/>
</dbReference>
<dbReference type="Pfam" id="PF01370">
    <property type="entry name" value="Epimerase"/>
    <property type="match status" value="1"/>
</dbReference>
<dbReference type="NCBIfam" id="TIGR01777">
    <property type="entry name" value="yfcH"/>
    <property type="match status" value="1"/>
</dbReference>
<dbReference type="KEGG" id="xya:ET471_13360"/>
<dbReference type="Gene3D" id="3.40.50.720">
    <property type="entry name" value="NAD(P)-binding Rossmann-like Domain"/>
    <property type="match status" value="1"/>
</dbReference>
<dbReference type="RefSeq" id="WP_129189082.1">
    <property type="nucleotide sequence ID" value="NZ_CP035493.1"/>
</dbReference>
<evidence type="ECO:0000259" key="3">
    <source>
        <dbReference type="Pfam" id="PF08338"/>
    </source>
</evidence>
<dbReference type="Pfam" id="PF08338">
    <property type="entry name" value="DUF1731"/>
    <property type="match status" value="1"/>
</dbReference>